<proteinExistence type="predicted"/>
<dbReference type="Proteomes" id="UP001162992">
    <property type="component" value="Chromosome 2"/>
</dbReference>
<protein>
    <submittedName>
        <fullName evidence="1">Uncharacterized protein</fullName>
    </submittedName>
</protein>
<gene>
    <name evidence="1" type="ORF">O6H91_02G009600</name>
</gene>
<sequence>MRHRRKPQGRNMRFARLSQRQPQGQDLDDSITDNSNRKIAVPYDTTKGGLSWPRSRPPMSAVTNGSTQTMIQSKPLATTGGSEIFFKQRMKHSEPSSAEYLQKIQFK</sequence>
<dbReference type="EMBL" id="CM055093">
    <property type="protein sequence ID" value="KAJ7564250.1"/>
    <property type="molecule type" value="Genomic_DNA"/>
</dbReference>
<evidence type="ECO:0000313" key="2">
    <source>
        <dbReference type="Proteomes" id="UP001162992"/>
    </source>
</evidence>
<organism evidence="1 2">
    <name type="scientific">Diphasiastrum complanatum</name>
    <name type="common">Issler's clubmoss</name>
    <name type="synonym">Lycopodium complanatum</name>
    <dbReference type="NCBI Taxonomy" id="34168"/>
    <lineage>
        <taxon>Eukaryota</taxon>
        <taxon>Viridiplantae</taxon>
        <taxon>Streptophyta</taxon>
        <taxon>Embryophyta</taxon>
        <taxon>Tracheophyta</taxon>
        <taxon>Lycopodiopsida</taxon>
        <taxon>Lycopodiales</taxon>
        <taxon>Lycopodiaceae</taxon>
        <taxon>Lycopodioideae</taxon>
        <taxon>Diphasiastrum</taxon>
    </lineage>
</organism>
<evidence type="ECO:0000313" key="1">
    <source>
        <dbReference type="EMBL" id="KAJ7564250.1"/>
    </source>
</evidence>
<name>A0ACC2ECY2_DIPCM</name>
<comment type="caution">
    <text evidence="1">The sequence shown here is derived from an EMBL/GenBank/DDBJ whole genome shotgun (WGS) entry which is preliminary data.</text>
</comment>
<keyword evidence="2" id="KW-1185">Reference proteome</keyword>
<reference evidence="2" key="1">
    <citation type="journal article" date="2024" name="Proc. Natl. Acad. Sci. U.S.A.">
        <title>Extraordinary preservation of gene collinearity over three hundred million years revealed in homosporous lycophytes.</title>
        <authorList>
            <person name="Li C."/>
            <person name="Wickell D."/>
            <person name="Kuo L.Y."/>
            <person name="Chen X."/>
            <person name="Nie B."/>
            <person name="Liao X."/>
            <person name="Peng D."/>
            <person name="Ji J."/>
            <person name="Jenkins J."/>
            <person name="Williams M."/>
            <person name="Shu S."/>
            <person name="Plott C."/>
            <person name="Barry K."/>
            <person name="Rajasekar S."/>
            <person name="Grimwood J."/>
            <person name="Han X."/>
            <person name="Sun S."/>
            <person name="Hou Z."/>
            <person name="He W."/>
            <person name="Dai G."/>
            <person name="Sun C."/>
            <person name="Schmutz J."/>
            <person name="Leebens-Mack J.H."/>
            <person name="Li F.W."/>
            <person name="Wang L."/>
        </authorList>
    </citation>
    <scope>NUCLEOTIDE SEQUENCE [LARGE SCALE GENOMIC DNA]</scope>
    <source>
        <strain evidence="2">cv. PW_Plant_1</strain>
    </source>
</reference>
<accession>A0ACC2ECY2</accession>